<dbReference type="AlphaFoldDB" id="A0A1L3JKE1"/>
<evidence type="ECO:0000313" key="2">
    <source>
        <dbReference type="EMBL" id="APG65615.1"/>
    </source>
</evidence>
<evidence type="ECO:0000259" key="1">
    <source>
        <dbReference type="Pfam" id="PF17116"/>
    </source>
</evidence>
<evidence type="ECO:0000313" key="3">
    <source>
        <dbReference type="Proteomes" id="UP000181898"/>
    </source>
</evidence>
<reference evidence="2 3" key="1">
    <citation type="submission" date="2016-11" db="EMBL/GenBank/DDBJ databases">
        <title>Tenacibaculum sp. LPB0136, isolated from marine environment.</title>
        <authorList>
            <person name="Kim E."/>
            <person name="Yi H."/>
        </authorList>
    </citation>
    <scope>NUCLEOTIDE SEQUENCE [LARGE SCALE GENOMIC DNA]</scope>
    <source>
        <strain evidence="2 3">LPB0136</strain>
    </source>
</reference>
<dbReference type="InterPro" id="IPR031345">
    <property type="entry name" value="T9SS_Plug_N"/>
</dbReference>
<dbReference type="Proteomes" id="UP000181898">
    <property type="component" value="Chromosome"/>
</dbReference>
<dbReference type="OrthoDB" id="1522602at2"/>
<sequence length="393" mass="45880">MLSLTQAQNIKTIQLRPLGENQFSAIVPLGSVLELSFDDLDADSKEYQYKIEHMTPDWEPSNLIANQYINGFEQNYISNVSNSFNTLQNYSHYSVQIPNQSTLITKSGNYLLSVLDEYDEILFTRRFVFYENTTTVGVAVYRSRDTKTINEQQTIQFSINYPGIRINNPSQEISVSLIQNNNWNTAINNLQPQFLRPNQLLYKYTRETNFWGGNEYLHFDNKYIRNTSLNIAKTEQKEIFHNYLYIDEPRAENIYTYNPDINGQFVVRTLDGKNPETEADYAMLHFALEALEPYKNKDVYVFGAFNNFELNTENKMTYNKEAKFYEAEIALKQGFYNYSYATINENGIVDLSEIDGSFYQTENEYTVIVYYKPFGEIYHRVIGVGNGFFDQNK</sequence>
<dbReference type="STRING" id="1850252.LPB136_09670"/>
<dbReference type="InterPro" id="IPR013783">
    <property type="entry name" value="Ig-like_fold"/>
</dbReference>
<feature type="domain" description="Type 9 secretion system plug protein N-terminal" evidence="1">
    <location>
        <begin position="10"/>
        <end position="131"/>
    </location>
</feature>
<name>A0A1L3JKE1_9FLAO</name>
<dbReference type="EMBL" id="CP018155">
    <property type="protein sequence ID" value="APG65615.1"/>
    <property type="molecule type" value="Genomic_DNA"/>
</dbReference>
<dbReference type="Pfam" id="PF17116">
    <property type="entry name" value="T9SS_plug_1st"/>
    <property type="match status" value="1"/>
</dbReference>
<dbReference type="Gene3D" id="2.60.40.10">
    <property type="entry name" value="Immunoglobulins"/>
    <property type="match status" value="1"/>
</dbReference>
<dbReference type="KEGG" id="ten:LPB136_09670"/>
<accession>A0A1L3JKE1</accession>
<protein>
    <submittedName>
        <fullName evidence="2">DUF5103 domain-containing protein</fullName>
    </submittedName>
</protein>
<gene>
    <name evidence="2" type="ORF">LPB136_09670</name>
</gene>
<keyword evidence="3" id="KW-1185">Reference proteome</keyword>
<proteinExistence type="predicted"/>
<organism evidence="2 3">
    <name type="scientific">Tenacibaculum todarodis</name>
    <dbReference type="NCBI Taxonomy" id="1850252"/>
    <lineage>
        <taxon>Bacteria</taxon>
        <taxon>Pseudomonadati</taxon>
        <taxon>Bacteroidota</taxon>
        <taxon>Flavobacteriia</taxon>
        <taxon>Flavobacteriales</taxon>
        <taxon>Flavobacteriaceae</taxon>
        <taxon>Tenacibaculum</taxon>
    </lineage>
</organism>